<protein>
    <submittedName>
        <fullName evidence="2">Uncharacterized protein</fullName>
    </submittedName>
</protein>
<evidence type="ECO:0000313" key="2">
    <source>
        <dbReference type="EMBL" id="KAL0945068.1"/>
    </source>
</evidence>
<name>A0ABR3IP50_9AGAR</name>
<comment type="caution">
    <text evidence="2">The sequence shown here is derived from an EMBL/GenBank/DDBJ whole genome shotgun (WGS) entry which is preliminary data.</text>
</comment>
<proteinExistence type="predicted"/>
<keyword evidence="3" id="KW-1185">Reference proteome</keyword>
<evidence type="ECO:0000313" key="3">
    <source>
        <dbReference type="Proteomes" id="UP001556367"/>
    </source>
</evidence>
<feature type="compositionally biased region" description="Polar residues" evidence="1">
    <location>
        <begin position="57"/>
        <end position="71"/>
    </location>
</feature>
<accession>A0ABR3IP50</accession>
<dbReference type="EMBL" id="JASNQZ010000021">
    <property type="protein sequence ID" value="KAL0945068.1"/>
    <property type="molecule type" value="Genomic_DNA"/>
</dbReference>
<sequence>MQLITTPFEARCLRNGIPFSARDARLRCMPHTIHLAAIRLLEGIRALSTKQGDRATSRSGVYQESVNTPMSTDAENAAAALEEDEEEDEDVSTSIFCSVPRLRKISWLKEVAANLNGYDTTQISPLMLILDVRTRWSSTHQMLRRALNYKTTVNDFVGKNCDLRQYELDEADWEAIEVVAGWLEEF</sequence>
<feature type="region of interest" description="Disordered" evidence="1">
    <location>
        <begin position="55"/>
        <end position="89"/>
    </location>
</feature>
<organism evidence="2 3">
    <name type="scientific">Hohenbuehelia grisea</name>
    <dbReference type="NCBI Taxonomy" id="104357"/>
    <lineage>
        <taxon>Eukaryota</taxon>
        <taxon>Fungi</taxon>
        <taxon>Dikarya</taxon>
        <taxon>Basidiomycota</taxon>
        <taxon>Agaricomycotina</taxon>
        <taxon>Agaricomycetes</taxon>
        <taxon>Agaricomycetidae</taxon>
        <taxon>Agaricales</taxon>
        <taxon>Pleurotineae</taxon>
        <taxon>Pleurotaceae</taxon>
        <taxon>Hohenbuehelia</taxon>
    </lineage>
</organism>
<evidence type="ECO:0000256" key="1">
    <source>
        <dbReference type="SAM" id="MobiDB-lite"/>
    </source>
</evidence>
<dbReference type="Proteomes" id="UP001556367">
    <property type="component" value="Unassembled WGS sequence"/>
</dbReference>
<reference evidence="3" key="1">
    <citation type="submission" date="2024-06" db="EMBL/GenBank/DDBJ databases">
        <title>Multi-omics analyses provide insights into the biosynthesis of the anticancer antibiotic pleurotin in Hohenbuehelia grisea.</title>
        <authorList>
            <person name="Weaver J.A."/>
            <person name="Alberti F."/>
        </authorList>
    </citation>
    <scope>NUCLEOTIDE SEQUENCE [LARGE SCALE GENOMIC DNA]</scope>
    <source>
        <strain evidence="3">T-177</strain>
    </source>
</reference>
<gene>
    <name evidence="2" type="ORF">HGRIS_012022</name>
</gene>